<comment type="caution">
    <text evidence="1">The sequence shown here is derived from an EMBL/GenBank/DDBJ whole genome shotgun (WGS) entry which is preliminary data.</text>
</comment>
<feature type="non-terminal residue" evidence="1">
    <location>
        <position position="98"/>
    </location>
</feature>
<organism evidence="1 2">
    <name type="scientific">Taxus chinensis</name>
    <name type="common">Chinese yew</name>
    <name type="synonym">Taxus wallichiana var. chinensis</name>
    <dbReference type="NCBI Taxonomy" id="29808"/>
    <lineage>
        <taxon>Eukaryota</taxon>
        <taxon>Viridiplantae</taxon>
        <taxon>Streptophyta</taxon>
        <taxon>Embryophyta</taxon>
        <taxon>Tracheophyta</taxon>
        <taxon>Spermatophyta</taxon>
        <taxon>Pinopsida</taxon>
        <taxon>Pinidae</taxon>
        <taxon>Conifers II</taxon>
        <taxon>Cupressales</taxon>
        <taxon>Taxaceae</taxon>
        <taxon>Taxus</taxon>
    </lineage>
</organism>
<dbReference type="Proteomes" id="UP000824469">
    <property type="component" value="Unassembled WGS sequence"/>
</dbReference>
<dbReference type="EMBL" id="JAHRHJ020000004">
    <property type="protein sequence ID" value="KAH9318075.1"/>
    <property type="molecule type" value="Genomic_DNA"/>
</dbReference>
<evidence type="ECO:0000313" key="1">
    <source>
        <dbReference type="EMBL" id="KAH9318075.1"/>
    </source>
</evidence>
<proteinExistence type="predicted"/>
<evidence type="ECO:0008006" key="3">
    <source>
        <dbReference type="Google" id="ProtNLM"/>
    </source>
</evidence>
<dbReference type="AlphaFoldDB" id="A0AA38GA48"/>
<accession>A0AA38GA48</accession>
<feature type="non-terminal residue" evidence="1">
    <location>
        <position position="1"/>
    </location>
</feature>
<protein>
    <recommendedName>
        <fullName evidence="3">Heterokaryon incompatibility domain-containing protein</fullName>
    </recommendedName>
</protein>
<keyword evidence="2" id="KW-1185">Reference proteome</keyword>
<name>A0AA38GA48_TAXCH</name>
<evidence type="ECO:0000313" key="2">
    <source>
        <dbReference type="Proteomes" id="UP000824469"/>
    </source>
</evidence>
<sequence length="98" mass="11445">RANVDQIYMSWLKNLDPAGFGNFAENTPEASKNAIQAMKSCMRCATNKLHNSAWLWMDHLCYTQSHHPPPQAEQITFDMNWRKERCHLSCLKLTEDYN</sequence>
<gene>
    <name evidence="1" type="ORF">KI387_019844</name>
</gene>
<reference evidence="1 2" key="1">
    <citation type="journal article" date="2021" name="Nat. Plants">
        <title>The Taxus genome provides insights into paclitaxel biosynthesis.</title>
        <authorList>
            <person name="Xiong X."/>
            <person name="Gou J."/>
            <person name="Liao Q."/>
            <person name="Li Y."/>
            <person name="Zhou Q."/>
            <person name="Bi G."/>
            <person name="Li C."/>
            <person name="Du R."/>
            <person name="Wang X."/>
            <person name="Sun T."/>
            <person name="Guo L."/>
            <person name="Liang H."/>
            <person name="Lu P."/>
            <person name="Wu Y."/>
            <person name="Zhang Z."/>
            <person name="Ro D.K."/>
            <person name="Shang Y."/>
            <person name="Huang S."/>
            <person name="Yan J."/>
        </authorList>
    </citation>
    <scope>NUCLEOTIDE SEQUENCE [LARGE SCALE GENOMIC DNA]</scope>
    <source>
        <strain evidence="1">Ta-2019</strain>
    </source>
</reference>